<keyword evidence="7" id="KW-0472">Membrane</keyword>
<gene>
    <name evidence="8" type="ORF">PACLA_8A004932</name>
</gene>
<dbReference type="GO" id="GO:0046872">
    <property type="term" value="F:metal ion binding"/>
    <property type="evidence" value="ECO:0007669"/>
    <property type="project" value="UniProtKB-KW"/>
</dbReference>
<keyword evidence="5" id="KW-0677">Repeat</keyword>
<dbReference type="GO" id="GO:0110158">
    <property type="term" value="C:calpain complex"/>
    <property type="evidence" value="ECO:0007669"/>
    <property type="project" value="TreeGrafter"/>
</dbReference>
<dbReference type="GO" id="GO:0012505">
    <property type="term" value="C:endomembrane system"/>
    <property type="evidence" value="ECO:0007669"/>
    <property type="project" value="UniProtKB-SubCell"/>
</dbReference>
<evidence type="ECO:0000256" key="6">
    <source>
        <dbReference type="ARBA" id="ARBA00022837"/>
    </source>
</evidence>
<keyword evidence="9" id="KW-1185">Reference proteome</keyword>
<dbReference type="AlphaFoldDB" id="A0A6S7G361"/>
<evidence type="ECO:0000256" key="2">
    <source>
        <dbReference type="ARBA" id="ARBA00004496"/>
    </source>
</evidence>
<keyword evidence="6" id="KW-0106">Calcium</keyword>
<reference evidence="8" key="1">
    <citation type="submission" date="2020-04" db="EMBL/GenBank/DDBJ databases">
        <authorList>
            <person name="Alioto T."/>
            <person name="Alioto T."/>
            <person name="Gomez Garrido J."/>
        </authorList>
    </citation>
    <scope>NUCLEOTIDE SEQUENCE</scope>
    <source>
        <strain evidence="8">A484AB</strain>
    </source>
</reference>
<dbReference type="Gene3D" id="1.10.238.10">
    <property type="entry name" value="EF-hand"/>
    <property type="match status" value="1"/>
</dbReference>
<protein>
    <submittedName>
        <fullName evidence="8">Calpain-B-like isoform X9</fullName>
    </submittedName>
</protein>
<name>A0A6S7G361_PARCT</name>
<dbReference type="Proteomes" id="UP001152795">
    <property type="component" value="Unassembled WGS sequence"/>
</dbReference>
<comment type="subcellular location">
    <subcellularLocation>
        <location evidence="2">Cytoplasm</location>
    </subcellularLocation>
    <subcellularLocation>
        <location evidence="1">Endomembrane system</location>
    </subcellularLocation>
</comment>
<keyword evidence="3" id="KW-0963">Cytoplasm</keyword>
<evidence type="ECO:0000313" key="8">
    <source>
        <dbReference type="EMBL" id="CAB3983202.1"/>
    </source>
</evidence>
<dbReference type="InterPro" id="IPR011992">
    <property type="entry name" value="EF-hand-dom_pair"/>
</dbReference>
<evidence type="ECO:0000256" key="4">
    <source>
        <dbReference type="ARBA" id="ARBA00022723"/>
    </source>
</evidence>
<proteinExistence type="predicted"/>
<dbReference type="EMBL" id="CACRXK020000589">
    <property type="protein sequence ID" value="CAB3983202.1"/>
    <property type="molecule type" value="Genomic_DNA"/>
</dbReference>
<organism evidence="8 9">
    <name type="scientific">Paramuricea clavata</name>
    <name type="common">Red gorgonian</name>
    <name type="synonym">Violescent sea-whip</name>
    <dbReference type="NCBI Taxonomy" id="317549"/>
    <lineage>
        <taxon>Eukaryota</taxon>
        <taxon>Metazoa</taxon>
        <taxon>Cnidaria</taxon>
        <taxon>Anthozoa</taxon>
        <taxon>Octocorallia</taxon>
        <taxon>Malacalcyonacea</taxon>
        <taxon>Plexauridae</taxon>
        <taxon>Paramuricea</taxon>
    </lineage>
</organism>
<dbReference type="PANTHER" id="PTHR46735:SF3">
    <property type="entry name" value="CALPAIN SMALL SUBUNIT 1-RELATED"/>
    <property type="match status" value="1"/>
</dbReference>
<comment type="caution">
    <text evidence="8">The sequence shown here is derived from an EMBL/GenBank/DDBJ whole genome shotgun (WGS) entry which is preliminary data.</text>
</comment>
<accession>A0A6S7G361</accession>
<sequence length="202" mass="23911">MALNFYNFQVIPESQRRRSRRIHVDSKDQIILQIFEKVAGEDGVVDAFELQTLLQTCFRRDLGEYKFNLETCRSLLLLYDTDCSFCVEFDEFSKLWKDLKAWYGIFKKYDTDKSFDMNKRELNRALKEVPDFNITQKTIDIYARRFANKNGCVDLDDFLQIIARTKCLIRSFERQMSRRGSVGRNPEARFSLEAYLQACIVT</sequence>
<evidence type="ECO:0000256" key="7">
    <source>
        <dbReference type="ARBA" id="ARBA00023136"/>
    </source>
</evidence>
<evidence type="ECO:0000256" key="3">
    <source>
        <dbReference type="ARBA" id="ARBA00022490"/>
    </source>
</evidence>
<keyword evidence="4" id="KW-0479">Metal-binding</keyword>
<dbReference type="OrthoDB" id="424753at2759"/>
<evidence type="ECO:0000256" key="1">
    <source>
        <dbReference type="ARBA" id="ARBA00004308"/>
    </source>
</evidence>
<dbReference type="PANTHER" id="PTHR46735">
    <property type="entry name" value="CALPAIN, SMALL SUBUNIT 1 A-RELATED"/>
    <property type="match status" value="1"/>
</dbReference>
<evidence type="ECO:0000256" key="5">
    <source>
        <dbReference type="ARBA" id="ARBA00022737"/>
    </source>
</evidence>
<dbReference type="SUPFAM" id="SSF47473">
    <property type="entry name" value="EF-hand"/>
    <property type="match status" value="1"/>
</dbReference>
<evidence type="ECO:0000313" key="9">
    <source>
        <dbReference type="Proteomes" id="UP001152795"/>
    </source>
</evidence>